<evidence type="ECO:0000313" key="3">
    <source>
        <dbReference type="Proteomes" id="UP000433876"/>
    </source>
</evidence>
<dbReference type="VEuPathDB" id="FungiDB:SMAC_08430"/>
<dbReference type="Proteomes" id="UP000433876">
    <property type="component" value="Unassembled WGS sequence"/>
</dbReference>
<comment type="caution">
    <text evidence="2">The sequence shown here is derived from an EMBL/GenBank/DDBJ whole genome shotgun (WGS) entry which is preliminary data.</text>
</comment>
<feature type="compositionally biased region" description="Basic and acidic residues" evidence="1">
    <location>
        <begin position="90"/>
        <end position="99"/>
    </location>
</feature>
<proteinExistence type="predicted"/>
<protein>
    <submittedName>
        <fullName evidence="2">Uncharacterized protein</fullName>
    </submittedName>
</protein>
<accession>A0A8S8ZFY4</accession>
<feature type="compositionally biased region" description="Polar residues" evidence="1">
    <location>
        <begin position="118"/>
        <end position="136"/>
    </location>
</feature>
<reference evidence="2 3" key="1">
    <citation type="submission" date="2017-07" db="EMBL/GenBank/DDBJ databases">
        <title>Genome sequence of the Sordaria macrospora wild type strain R19027.</title>
        <authorList>
            <person name="Nowrousian M."/>
            <person name="Teichert I."/>
            <person name="Kueck U."/>
        </authorList>
    </citation>
    <scope>NUCLEOTIDE SEQUENCE [LARGE SCALE GENOMIC DNA]</scope>
    <source>
        <strain evidence="2 3">R19027</strain>
        <tissue evidence="2">Mycelium</tissue>
    </source>
</reference>
<evidence type="ECO:0000313" key="2">
    <source>
        <dbReference type="EMBL" id="KAA8624193.1"/>
    </source>
</evidence>
<name>A0A8S8ZFY4_SORMA</name>
<gene>
    <name evidence="2" type="ORF">SMACR_08430</name>
</gene>
<feature type="region of interest" description="Disordered" evidence="1">
    <location>
        <begin position="77"/>
        <end position="171"/>
    </location>
</feature>
<evidence type="ECO:0000256" key="1">
    <source>
        <dbReference type="SAM" id="MobiDB-lite"/>
    </source>
</evidence>
<dbReference type="AlphaFoldDB" id="A0A8S8ZFY4"/>
<organism evidence="2 3">
    <name type="scientific">Sordaria macrospora</name>
    <dbReference type="NCBI Taxonomy" id="5147"/>
    <lineage>
        <taxon>Eukaryota</taxon>
        <taxon>Fungi</taxon>
        <taxon>Dikarya</taxon>
        <taxon>Ascomycota</taxon>
        <taxon>Pezizomycotina</taxon>
        <taxon>Sordariomycetes</taxon>
        <taxon>Sordariomycetidae</taxon>
        <taxon>Sordariales</taxon>
        <taxon>Sordariaceae</taxon>
        <taxon>Sordaria</taxon>
    </lineage>
</organism>
<dbReference type="EMBL" id="NMPR01000249">
    <property type="protein sequence ID" value="KAA8624193.1"/>
    <property type="molecule type" value="Genomic_DNA"/>
</dbReference>
<sequence>MNRPPPCWPPVLKAGKKELAESRILGDATSVEPESFFDSMLKTIQRIGPVVKKHGPKVIGYSLPLIIKGLKACIDANSDDEDEESAKVASESRKGKERPIIGGGSKAQRSEDNGEGPSRSNKSTSSSIGKPTSKPTSRLVESERDEEESNHGGYLGEDSNDPPAPKSRVSI</sequence>